<dbReference type="PROSITE" id="PS51257">
    <property type="entry name" value="PROKAR_LIPOPROTEIN"/>
    <property type="match status" value="1"/>
</dbReference>
<evidence type="ECO:0000313" key="1">
    <source>
        <dbReference type="EMBL" id="MCO4294019.1"/>
    </source>
</evidence>
<dbReference type="Proteomes" id="UP001155182">
    <property type="component" value="Unassembled WGS sequence"/>
</dbReference>
<proteinExistence type="predicted"/>
<dbReference type="AlphaFoldDB" id="A0A9X2F4F1"/>
<reference evidence="1" key="1">
    <citation type="submission" date="2022-06" db="EMBL/GenBank/DDBJ databases">
        <title>Solitalea sp. MAHUQ-68 isolated from rhizospheric soil.</title>
        <authorList>
            <person name="Huq M.A."/>
        </authorList>
    </citation>
    <scope>NUCLEOTIDE SEQUENCE</scope>
    <source>
        <strain evidence="1">MAHUQ-68</strain>
    </source>
</reference>
<dbReference type="RefSeq" id="WP_252588817.1">
    <property type="nucleotide sequence ID" value="NZ_JAMWYS010000052.1"/>
</dbReference>
<gene>
    <name evidence="1" type="ORF">NF867_14225</name>
</gene>
<keyword evidence="2" id="KW-1185">Reference proteome</keyword>
<name>A0A9X2F4F1_9SPHI</name>
<comment type="caution">
    <text evidence="1">The sequence shown here is derived from an EMBL/GenBank/DDBJ whole genome shotgun (WGS) entry which is preliminary data.</text>
</comment>
<evidence type="ECO:0000313" key="2">
    <source>
        <dbReference type="Proteomes" id="UP001155182"/>
    </source>
</evidence>
<sequence length="236" mass="28139">MRRSLVYLLVVFTILSGCKKSNEDGNNYIEAKPLFFALHNGSWLDNKWIRDPKNLIAIHETLKNVGYMNLLDDEFLFDENINIHDIYINKQFGQLLDSLQLTYSQKSITKKYYREFWERRKKERNDSIVFVIIKDINFALKNKLGSGVLSIDSKPELVNDTLYHLLNIEYRSDSLNEQLALKDFETLRKLGFHQSAYNLLFNRYKYQDLKWNRDSLKKTLKHSKSYSEVWFQDDTK</sequence>
<protein>
    <submittedName>
        <fullName evidence="1">Uncharacterized protein</fullName>
    </submittedName>
</protein>
<accession>A0A9X2F4F1</accession>
<organism evidence="1 2">
    <name type="scientific">Solitalea agri</name>
    <dbReference type="NCBI Taxonomy" id="2953739"/>
    <lineage>
        <taxon>Bacteria</taxon>
        <taxon>Pseudomonadati</taxon>
        <taxon>Bacteroidota</taxon>
        <taxon>Sphingobacteriia</taxon>
        <taxon>Sphingobacteriales</taxon>
        <taxon>Sphingobacteriaceae</taxon>
        <taxon>Solitalea</taxon>
    </lineage>
</organism>
<dbReference type="EMBL" id="JAMWYS010000052">
    <property type="protein sequence ID" value="MCO4294019.1"/>
    <property type="molecule type" value="Genomic_DNA"/>
</dbReference>